<name>A0AAD8YX03_9TELE</name>
<protein>
    <submittedName>
        <fullName evidence="2">Uncharacterized protein</fullName>
    </submittedName>
</protein>
<dbReference type="Proteomes" id="UP001239994">
    <property type="component" value="Unassembled WGS sequence"/>
</dbReference>
<feature type="region of interest" description="Disordered" evidence="1">
    <location>
        <begin position="1"/>
        <end position="73"/>
    </location>
</feature>
<comment type="caution">
    <text evidence="2">The sequence shown here is derived from an EMBL/GenBank/DDBJ whole genome shotgun (WGS) entry which is preliminary data.</text>
</comment>
<keyword evidence="3" id="KW-1185">Reference proteome</keyword>
<evidence type="ECO:0000313" key="2">
    <source>
        <dbReference type="EMBL" id="KAK1788605.1"/>
    </source>
</evidence>
<feature type="compositionally biased region" description="Basic and acidic residues" evidence="1">
    <location>
        <begin position="1"/>
        <end position="28"/>
    </location>
</feature>
<dbReference type="AlphaFoldDB" id="A0AAD8YX03"/>
<feature type="compositionally biased region" description="Polar residues" evidence="1">
    <location>
        <begin position="29"/>
        <end position="52"/>
    </location>
</feature>
<reference evidence="2" key="1">
    <citation type="submission" date="2023-03" db="EMBL/GenBank/DDBJ databases">
        <title>Electrophorus voltai genome.</title>
        <authorList>
            <person name="Bian C."/>
        </authorList>
    </citation>
    <scope>NUCLEOTIDE SEQUENCE</scope>
    <source>
        <strain evidence="2">CB-2022</strain>
        <tissue evidence="2">Muscle</tissue>
    </source>
</reference>
<organism evidence="2 3">
    <name type="scientific">Electrophorus voltai</name>
    <dbReference type="NCBI Taxonomy" id="2609070"/>
    <lineage>
        <taxon>Eukaryota</taxon>
        <taxon>Metazoa</taxon>
        <taxon>Chordata</taxon>
        <taxon>Craniata</taxon>
        <taxon>Vertebrata</taxon>
        <taxon>Euteleostomi</taxon>
        <taxon>Actinopterygii</taxon>
        <taxon>Neopterygii</taxon>
        <taxon>Teleostei</taxon>
        <taxon>Ostariophysi</taxon>
        <taxon>Gymnotiformes</taxon>
        <taxon>Gymnotoidei</taxon>
        <taxon>Gymnotidae</taxon>
        <taxon>Electrophorus</taxon>
    </lineage>
</organism>
<evidence type="ECO:0000256" key="1">
    <source>
        <dbReference type="SAM" id="MobiDB-lite"/>
    </source>
</evidence>
<dbReference type="EMBL" id="JAROKS010000022">
    <property type="protein sequence ID" value="KAK1788605.1"/>
    <property type="molecule type" value="Genomic_DNA"/>
</dbReference>
<accession>A0AAD8YX03</accession>
<evidence type="ECO:0000313" key="3">
    <source>
        <dbReference type="Proteomes" id="UP001239994"/>
    </source>
</evidence>
<sequence length="113" mass="12432">MANRDPEGKQRMQREEKASREASQRQEQAESSGTPSSLTQHPASQCPVSGQQARRPPGQDKVPEGHSGLQSPLLHRVVAEPSGTKPSSRPSSFRFTVWTGRQIRGSREVVECV</sequence>
<proteinExistence type="predicted"/>
<gene>
    <name evidence="2" type="ORF">P4O66_002680</name>
</gene>